<proteinExistence type="predicted"/>
<name>A0A3N5C0P3_9BACI</name>
<dbReference type="GO" id="GO:0030420">
    <property type="term" value="P:establishment of competence for transformation"/>
    <property type="evidence" value="ECO:0007669"/>
    <property type="project" value="InterPro"/>
</dbReference>
<dbReference type="Proteomes" id="UP000276443">
    <property type="component" value="Unassembled WGS sequence"/>
</dbReference>
<dbReference type="AlphaFoldDB" id="A0A3N5C0P3"/>
<evidence type="ECO:0000313" key="2">
    <source>
        <dbReference type="Proteomes" id="UP000276443"/>
    </source>
</evidence>
<accession>A0A3N5C0P3</accession>
<dbReference type="InterPro" id="IPR016785">
    <property type="entry name" value="ComGD"/>
</dbReference>
<dbReference type="PIRSF" id="PIRSF021292">
    <property type="entry name" value="Competence_ComGD"/>
    <property type="match status" value="1"/>
</dbReference>
<evidence type="ECO:0000313" key="1">
    <source>
        <dbReference type="EMBL" id="RPF55638.1"/>
    </source>
</evidence>
<protein>
    <recommendedName>
        <fullName evidence="3">Competence protein ComGD</fullName>
    </recommendedName>
</protein>
<sequence length="134" mass="15289">MVVVLSLVFTILTVTLSKIHTPKPPDSLNQFISTLEQDIFSMQQHAITYQSVMSLVFNLDEHYYYIYGSSHVPTKIKRSYDPNISIEFSSITQPIQYNALGTLKNPGTLKVNYNNQSVKLIFPFGTGRFYVSEE</sequence>
<dbReference type="EMBL" id="RKRF01000007">
    <property type="protein sequence ID" value="RPF55638.1"/>
    <property type="molecule type" value="Genomic_DNA"/>
</dbReference>
<organism evidence="1 2">
    <name type="scientific">Aquisalibacillus elongatus</name>
    <dbReference type="NCBI Taxonomy" id="485577"/>
    <lineage>
        <taxon>Bacteria</taxon>
        <taxon>Bacillati</taxon>
        <taxon>Bacillota</taxon>
        <taxon>Bacilli</taxon>
        <taxon>Bacillales</taxon>
        <taxon>Bacillaceae</taxon>
        <taxon>Aquisalibacillus</taxon>
    </lineage>
</organism>
<evidence type="ECO:0008006" key="3">
    <source>
        <dbReference type="Google" id="ProtNLM"/>
    </source>
</evidence>
<keyword evidence="2" id="KW-1185">Reference proteome</keyword>
<reference evidence="1 2" key="1">
    <citation type="submission" date="2018-11" db="EMBL/GenBank/DDBJ databases">
        <title>Genomic Encyclopedia of Type Strains, Phase IV (KMG-IV): sequencing the most valuable type-strain genomes for metagenomic binning, comparative biology and taxonomic classification.</title>
        <authorList>
            <person name="Goeker M."/>
        </authorList>
    </citation>
    <scope>NUCLEOTIDE SEQUENCE [LARGE SCALE GENOMIC DNA]</scope>
    <source>
        <strain evidence="1 2">DSM 18090</strain>
    </source>
</reference>
<gene>
    <name evidence="1" type="ORF">EDC24_0521</name>
</gene>
<comment type="caution">
    <text evidence="1">The sequence shown here is derived from an EMBL/GenBank/DDBJ whole genome shotgun (WGS) entry which is preliminary data.</text>
</comment>